<protein>
    <submittedName>
        <fullName evidence="7">Unannotated protein</fullName>
    </submittedName>
</protein>
<dbReference type="PANTHER" id="PTHR42913">
    <property type="entry name" value="APOPTOSIS-INDUCING FACTOR 1"/>
    <property type="match status" value="1"/>
</dbReference>
<accession>A0A6J6UWZ0</accession>
<comment type="cofactor">
    <cofactor evidence="1">
        <name>FAD</name>
        <dbReference type="ChEBI" id="CHEBI:57692"/>
    </cofactor>
</comment>
<dbReference type="SUPFAM" id="SSF51905">
    <property type="entry name" value="FAD/NAD(P)-binding domain"/>
    <property type="match status" value="1"/>
</dbReference>
<keyword evidence="5" id="KW-0560">Oxidoreductase</keyword>
<evidence type="ECO:0000259" key="6">
    <source>
        <dbReference type="Pfam" id="PF07992"/>
    </source>
</evidence>
<evidence type="ECO:0000256" key="3">
    <source>
        <dbReference type="ARBA" id="ARBA00022630"/>
    </source>
</evidence>
<dbReference type="Gene3D" id="3.50.50.100">
    <property type="match status" value="1"/>
</dbReference>
<dbReference type="GO" id="GO:0019646">
    <property type="term" value="P:aerobic electron transport chain"/>
    <property type="evidence" value="ECO:0007669"/>
    <property type="project" value="TreeGrafter"/>
</dbReference>
<feature type="domain" description="FAD/NAD(P)-binding" evidence="6">
    <location>
        <begin position="15"/>
        <end position="291"/>
    </location>
</feature>
<dbReference type="Pfam" id="PF07992">
    <property type="entry name" value="Pyr_redox_2"/>
    <property type="match status" value="1"/>
</dbReference>
<proteinExistence type="inferred from homology"/>
<gene>
    <name evidence="7" type="ORF">UFOPK2766_02378</name>
</gene>
<dbReference type="InterPro" id="IPR023753">
    <property type="entry name" value="FAD/NAD-binding_dom"/>
</dbReference>
<dbReference type="PRINTS" id="PR00469">
    <property type="entry name" value="PNDRDTASEII"/>
</dbReference>
<sequence length="393" mass="40409">MTKKNTAKPQQVDGVLIIGGGYAGLHAAAAVQHAGIPVTVVDRTGRHDYVTRLAAVAGGTGTLDDASSPVRSFVDRVIEGTVAKVQDGSATLEDGRILQAEAVIVTAGSSSSRPPIEGIGNAHALRSAEDAIKLRSLIAGANSLVIIGGGATGVQLAGAVAIAHPSICVHLIEGSARLLGAMPPELGAGAQRILTGRNVNVYLGSNVDEITESGAVRKGGLLEGIVVWAGGSEALGQQFGLPAAENGRILLDPTLRVEGYKRTFAAGDTALHRRIDGEPLPMSAQIAVRAGAAAGQNAVRLLKGEEPESVDLRQLGWVLDLGGRRGLAQVGSLNLSQGGVDLIPPLLHEVIDLMGLIETGGFTALRFASSSAKSLIPFRLPEWPFGQTATRCS</sequence>
<keyword evidence="3" id="KW-0285">Flavoprotein</keyword>
<name>A0A6J6UWZ0_9ZZZZ</name>
<evidence type="ECO:0000256" key="5">
    <source>
        <dbReference type="ARBA" id="ARBA00023002"/>
    </source>
</evidence>
<dbReference type="AlphaFoldDB" id="A0A6J6UWZ0"/>
<dbReference type="PRINTS" id="PR00368">
    <property type="entry name" value="FADPNR"/>
</dbReference>
<dbReference type="InterPro" id="IPR036188">
    <property type="entry name" value="FAD/NAD-bd_sf"/>
</dbReference>
<organism evidence="7">
    <name type="scientific">freshwater metagenome</name>
    <dbReference type="NCBI Taxonomy" id="449393"/>
    <lineage>
        <taxon>unclassified sequences</taxon>
        <taxon>metagenomes</taxon>
        <taxon>ecological metagenomes</taxon>
    </lineage>
</organism>
<comment type="similarity">
    <text evidence="2">Belongs to the NADH dehydrogenase family.</text>
</comment>
<dbReference type="EMBL" id="CAEZYU010000190">
    <property type="protein sequence ID" value="CAB4763595.1"/>
    <property type="molecule type" value="Genomic_DNA"/>
</dbReference>
<evidence type="ECO:0000256" key="4">
    <source>
        <dbReference type="ARBA" id="ARBA00022827"/>
    </source>
</evidence>
<evidence type="ECO:0000256" key="2">
    <source>
        <dbReference type="ARBA" id="ARBA00005272"/>
    </source>
</evidence>
<evidence type="ECO:0000256" key="1">
    <source>
        <dbReference type="ARBA" id="ARBA00001974"/>
    </source>
</evidence>
<reference evidence="7" key="1">
    <citation type="submission" date="2020-05" db="EMBL/GenBank/DDBJ databases">
        <authorList>
            <person name="Chiriac C."/>
            <person name="Salcher M."/>
            <person name="Ghai R."/>
            <person name="Kavagutti S V."/>
        </authorList>
    </citation>
    <scope>NUCLEOTIDE SEQUENCE</scope>
</reference>
<dbReference type="PANTHER" id="PTHR42913:SF3">
    <property type="entry name" value="64 KDA MITOCHONDRIAL NADH DEHYDROGENASE (EUROFUNG)"/>
    <property type="match status" value="1"/>
</dbReference>
<dbReference type="InterPro" id="IPR051169">
    <property type="entry name" value="NADH-Q_oxidoreductase"/>
</dbReference>
<keyword evidence="4" id="KW-0274">FAD</keyword>
<evidence type="ECO:0000313" key="7">
    <source>
        <dbReference type="EMBL" id="CAB4763595.1"/>
    </source>
</evidence>
<dbReference type="GO" id="GO:0003955">
    <property type="term" value="F:NAD(P)H dehydrogenase (quinone) activity"/>
    <property type="evidence" value="ECO:0007669"/>
    <property type="project" value="TreeGrafter"/>
</dbReference>